<keyword evidence="4" id="KW-1185">Reference proteome</keyword>
<dbReference type="InterPro" id="IPR038765">
    <property type="entry name" value="Papain-like_cys_pep_sf"/>
</dbReference>
<feature type="region of interest" description="Disordered" evidence="1">
    <location>
        <begin position="83"/>
        <end position="106"/>
    </location>
</feature>
<evidence type="ECO:0000313" key="4">
    <source>
        <dbReference type="Proteomes" id="UP000315010"/>
    </source>
</evidence>
<protein>
    <submittedName>
        <fullName evidence="3">Transglutaminase-like superfamily protein</fullName>
    </submittedName>
</protein>
<gene>
    <name evidence="3" type="ORF">CA13_42910</name>
</gene>
<feature type="domain" description="Transglutaminase-like" evidence="2">
    <location>
        <begin position="481"/>
        <end position="544"/>
    </location>
</feature>
<organism evidence="3 4">
    <name type="scientific">Novipirellula herctigrandis</name>
    <dbReference type="NCBI Taxonomy" id="2527986"/>
    <lineage>
        <taxon>Bacteria</taxon>
        <taxon>Pseudomonadati</taxon>
        <taxon>Planctomycetota</taxon>
        <taxon>Planctomycetia</taxon>
        <taxon>Pirellulales</taxon>
        <taxon>Pirellulaceae</taxon>
        <taxon>Novipirellula</taxon>
    </lineage>
</organism>
<dbReference type="SMART" id="SM00460">
    <property type="entry name" value="TGc"/>
    <property type="match status" value="1"/>
</dbReference>
<proteinExistence type="predicted"/>
<dbReference type="Pfam" id="PF01841">
    <property type="entry name" value="Transglut_core"/>
    <property type="match status" value="1"/>
</dbReference>
<sequence length="594" mass="65953">MISRIGGSDQDALRIDDYNGVFADALFAYLNMKSFSTQAVGVTKARYSRFCVQNGFGRAHAMGLVLLALFSGCDVPERAPLVPPEKRSARLSPMDDPDAAPSGDKIPEVQTMFKGEWVGWEAYYIKNQHVGFGHISADVEGDAPNQRVKYSFEDSVIVNRGRDAKLVQRKAEQSSEELDGRLISFETQLSVGPVVTRCTGMVEEDRFSLTKIRGNKSSVKKLDWNPKIRGLVAVEASMRRDPMEAGEVRVFEMILPISQKVASLRMKCSGPTAIPLLDRQDHRMMEVSVQVDRGDNDRSFYVVWTDEQGAIQRTYDPALELVAYRTDMRTALNDVPEAEESVAVASTPIQGDIDKPEQTRRVGYKLVPHSTTAKGEDALIKPQPNQFVREMDDGSLLVLVTRLDEPAKNRFVKVDLDADVNDSQPNAMVNYRETMVRRIAQAAIGANQLEQLELALELTRSTNRLTQWDRSAQMFPRASDVARTAEGDSAGYAVLLCALLRAKGIPSRVAFGYQYQNILEPKLVYHAWTLAYVDGTWVSLDATTGGIAAADRLTLVTSNLSEPDVNRSLIPVLDFLGAYDIEVIPSAIRYDESN</sequence>
<comment type="caution">
    <text evidence="3">The sequence shown here is derived from an EMBL/GenBank/DDBJ whole genome shotgun (WGS) entry which is preliminary data.</text>
</comment>
<dbReference type="AlphaFoldDB" id="A0A5C5Z6F5"/>
<dbReference type="Proteomes" id="UP000315010">
    <property type="component" value="Unassembled WGS sequence"/>
</dbReference>
<evidence type="ECO:0000259" key="2">
    <source>
        <dbReference type="SMART" id="SM00460"/>
    </source>
</evidence>
<accession>A0A5C5Z6F5</accession>
<dbReference type="InterPro" id="IPR002931">
    <property type="entry name" value="Transglutaminase-like"/>
</dbReference>
<dbReference type="PANTHER" id="PTHR33490:SF6">
    <property type="entry name" value="SLL1049 PROTEIN"/>
    <property type="match status" value="1"/>
</dbReference>
<evidence type="ECO:0000256" key="1">
    <source>
        <dbReference type="SAM" id="MobiDB-lite"/>
    </source>
</evidence>
<dbReference type="Gene3D" id="3.10.620.30">
    <property type="match status" value="1"/>
</dbReference>
<evidence type="ECO:0000313" key="3">
    <source>
        <dbReference type="EMBL" id="TWT82828.1"/>
    </source>
</evidence>
<reference evidence="3 4" key="1">
    <citation type="submission" date="2019-02" db="EMBL/GenBank/DDBJ databases">
        <title>Deep-cultivation of Planctomycetes and their phenomic and genomic characterization uncovers novel biology.</title>
        <authorList>
            <person name="Wiegand S."/>
            <person name="Jogler M."/>
            <person name="Boedeker C."/>
            <person name="Pinto D."/>
            <person name="Vollmers J."/>
            <person name="Rivas-Marin E."/>
            <person name="Kohn T."/>
            <person name="Peeters S.H."/>
            <person name="Heuer A."/>
            <person name="Rast P."/>
            <person name="Oberbeckmann S."/>
            <person name="Bunk B."/>
            <person name="Jeske O."/>
            <person name="Meyerdierks A."/>
            <person name="Storesund J.E."/>
            <person name="Kallscheuer N."/>
            <person name="Luecker S."/>
            <person name="Lage O.M."/>
            <person name="Pohl T."/>
            <person name="Merkel B.J."/>
            <person name="Hornburger P."/>
            <person name="Mueller R.-W."/>
            <person name="Bruemmer F."/>
            <person name="Labrenz M."/>
            <person name="Spormann A.M."/>
            <person name="Op Den Camp H."/>
            <person name="Overmann J."/>
            <person name="Amann R."/>
            <person name="Jetten M.S.M."/>
            <person name="Mascher T."/>
            <person name="Medema M.H."/>
            <person name="Devos D.P."/>
            <person name="Kaster A.-K."/>
            <person name="Ovreas L."/>
            <person name="Rohde M."/>
            <person name="Galperin M.Y."/>
            <person name="Jogler C."/>
        </authorList>
    </citation>
    <scope>NUCLEOTIDE SEQUENCE [LARGE SCALE GENOMIC DNA]</scope>
    <source>
        <strain evidence="3 4">CA13</strain>
    </source>
</reference>
<name>A0A5C5Z6F5_9BACT</name>
<dbReference type="PANTHER" id="PTHR33490">
    <property type="entry name" value="BLR5614 PROTEIN-RELATED"/>
    <property type="match status" value="1"/>
</dbReference>
<dbReference type="EMBL" id="SJPJ01000001">
    <property type="protein sequence ID" value="TWT82828.1"/>
    <property type="molecule type" value="Genomic_DNA"/>
</dbReference>
<dbReference type="SUPFAM" id="SSF54001">
    <property type="entry name" value="Cysteine proteinases"/>
    <property type="match status" value="1"/>
</dbReference>